<dbReference type="InterPro" id="IPR008271">
    <property type="entry name" value="Ser/Thr_kinase_AS"/>
</dbReference>
<dbReference type="InterPro" id="IPR000719">
    <property type="entry name" value="Prot_kinase_dom"/>
</dbReference>
<dbReference type="SUPFAM" id="SSF56112">
    <property type="entry name" value="Protein kinase-like (PK-like)"/>
    <property type="match status" value="1"/>
</dbReference>
<keyword evidence="6" id="KW-1185">Reference proteome</keyword>
<feature type="compositionally biased region" description="Basic and acidic residues" evidence="3">
    <location>
        <begin position="448"/>
        <end position="459"/>
    </location>
</feature>
<evidence type="ECO:0000256" key="3">
    <source>
        <dbReference type="SAM" id="MobiDB-lite"/>
    </source>
</evidence>
<dbReference type="OrthoDB" id="5979581at2759"/>
<gene>
    <name evidence="5" type="ORF">FGO68_gene3760</name>
</gene>
<name>A0A8J8SYA4_HALGN</name>
<dbReference type="EMBL" id="RRYP01016674">
    <property type="protein sequence ID" value="TNV74733.1"/>
    <property type="molecule type" value="Genomic_DNA"/>
</dbReference>
<organism evidence="5 6">
    <name type="scientific">Halteria grandinella</name>
    <dbReference type="NCBI Taxonomy" id="5974"/>
    <lineage>
        <taxon>Eukaryota</taxon>
        <taxon>Sar</taxon>
        <taxon>Alveolata</taxon>
        <taxon>Ciliophora</taxon>
        <taxon>Intramacronucleata</taxon>
        <taxon>Spirotrichea</taxon>
        <taxon>Stichotrichia</taxon>
        <taxon>Sporadotrichida</taxon>
        <taxon>Halteriidae</taxon>
        <taxon>Halteria</taxon>
    </lineage>
</organism>
<evidence type="ECO:0000313" key="5">
    <source>
        <dbReference type="EMBL" id="TNV74733.1"/>
    </source>
</evidence>
<feature type="compositionally biased region" description="Polar residues" evidence="3">
    <location>
        <begin position="436"/>
        <end position="445"/>
    </location>
</feature>
<dbReference type="InterPro" id="IPR011009">
    <property type="entry name" value="Kinase-like_dom_sf"/>
</dbReference>
<reference evidence="5" key="1">
    <citation type="submission" date="2019-06" db="EMBL/GenBank/DDBJ databases">
        <authorList>
            <person name="Zheng W."/>
        </authorList>
    </citation>
    <scope>NUCLEOTIDE SEQUENCE</scope>
    <source>
        <strain evidence="5">QDHG01</strain>
    </source>
</reference>
<protein>
    <recommendedName>
        <fullName evidence="2">Casein kinase I</fullName>
        <ecNumber evidence="1">2.7.11.1</ecNumber>
    </recommendedName>
</protein>
<dbReference type="SMART" id="SM00220">
    <property type="entry name" value="S_TKc"/>
    <property type="match status" value="1"/>
</dbReference>
<dbReference type="Gene3D" id="1.10.510.10">
    <property type="entry name" value="Transferase(Phosphotransferase) domain 1"/>
    <property type="match status" value="1"/>
</dbReference>
<dbReference type="Pfam" id="PF00069">
    <property type="entry name" value="Pkinase"/>
    <property type="match status" value="1"/>
</dbReference>
<proteinExistence type="predicted"/>
<dbReference type="EC" id="2.7.11.1" evidence="1"/>
<sequence>MQDTASNYHTNPEVSQASKNYEVVAELGHGAQGSVYLVREERTSEQFAAKVYDKSDRLSLEERILKKVRGAKGFPQIEDTTEIDEQNVVIMQLLGDNLRTLKDKAKDQHFSLQTSLQILYQMIQQLETLHKLGFVHCDIKPDNMLIANENDLFFKNDTNVYLVDFGLAHSYLDRNGYHMRQPSKVSFKGTISYCSLNLLDKQFPSRRDDLESLIYVVLFLFFGQLPWHKKAQTMAGRERLDYVIRMKQAMPLESYGPQIPGRYTKQMHEREFQLTINLSLFPCQCILNCYRHVRELDFEEEPNYELMKSLVLHDLSQFSPSHQIGIFDWSRPSLYEQPLQAVELRPAACQQEAAKQQFTPYNPQSQLGTDMQFPSQNIDTKVTILKERKSEKPKVKRELNESLCMEAEYQDFMSIELDEGDIEISLHGLEVRNNQLSSLSPFSPNSMKDSDESFSESKKGTKVGNGAFINSSNVSPMGLHQGQDFSQNLKLNLLPFDFAEDGEFDVLQMQQGVDMIKTSRKQSSMQPSRLDVMEAIRKERKFSMQCPY</sequence>
<dbReference type="PROSITE" id="PS50011">
    <property type="entry name" value="PROTEIN_KINASE_DOM"/>
    <property type="match status" value="1"/>
</dbReference>
<dbReference type="AlphaFoldDB" id="A0A8J8SYA4"/>
<accession>A0A8J8SYA4</accession>
<comment type="caution">
    <text evidence="5">The sequence shown here is derived from an EMBL/GenBank/DDBJ whole genome shotgun (WGS) entry which is preliminary data.</text>
</comment>
<dbReference type="PANTHER" id="PTHR11909">
    <property type="entry name" value="CASEIN KINASE-RELATED"/>
    <property type="match status" value="1"/>
</dbReference>
<evidence type="ECO:0000259" key="4">
    <source>
        <dbReference type="PROSITE" id="PS50011"/>
    </source>
</evidence>
<dbReference type="GO" id="GO:0005524">
    <property type="term" value="F:ATP binding"/>
    <property type="evidence" value="ECO:0007669"/>
    <property type="project" value="InterPro"/>
</dbReference>
<evidence type="ECO:0000313" key="6">
    <source>
        <dbReference type="Proteomes" id="UP000785679"/>
    </source>
</evidence>
<evidence type="ECO:0000256" key="2">
    <source>
        <dbReference type="ARBA" id="ARBA00023860"/>
    </source>
</evidence>
<dbReference type="Proteomes" id="UP000785679">
    <property type="component" value="Unassembled WGS sequence"/>
</dbReference>
<feature type="region of interest" description="Disordered" evidence="3">
    <location>
        <begin position="436"/>
        <end position="462"/>
    </location>
</feature>
<dbReference type="InterPro" id="IPR050235">
    <property type="entry name" value="CK1_Ser-Thr_kinase"/>
</dbReference>
<dbReference type="GO" id="GO:0004674">
    <property type="term" value="F:protein serine/threonine kinase activity"/>
    <property type="evidence" value="ECO:0007669"/>
    <property type="project" value="UniProtKB-EC"/>
</dbReference>
<evidence type="ECO:0000256" key="1">
    <source>
        <dbReference type="ARBA" id="ARBA00012513"/>
    </source>
</evidence>
<dbReference type="PROSITE" id="PS00108">
    <property type="entry name" value="PROTEIN_KINASE_ST"/>
    <property type="match status" value="1"/>
</dbReference>
<feature type="domain" description="Protein kinase" evidence="4">
    <location>
        <begin position="21"/>
        <end position="334"/>
    </location>
</feature>